<accession>A0A972VWB9</accession>
<organism evidence="7 8">
    <name type="scientific">SAR86 cluster bacterium</name>
    <dbReference type="NCBI Taxonomy" id="2030880"/>
    <lineage>
        <taxon>Bacteria</taxon>
        <taxon>Pseudomonadati</taxon>
        <taxon>Pseudomonadota</taxon>
        <taxon>Gammaproteobacteria</taxon>
        <taxon>SAR86 cluster</taxon>
    </lineage>
</organism>
<name>A0A972VWB9_9GAMM</name>
<dbReference type="InterPro" id="IPR007115">
    <property type="entry name" value="6-PTP_synth/QueD"/>
</dbReference>
<comment type="catalytic activity">
    <reaction evidence="6">
        <text>7,8-dihydroneopterin 3'-triphosphate + H2O = 6-carboxy-5,6,7,8-tetrahydropterin + triphosphate + acetaldehyde + 2 H(+)</text>
        <dbReference type="Rhea" id="RHEA:27966"/>
        <dbReference type="ChEBI" id="CHEBI:15343"/>
        <dbReference type="ChEBI" id="CHEBI:15377"/>
        <dbReference type="ChEBI" id="CHEBI:15378"/>
        <dbReference type="ChEBI" id="CHEBI:18036"/>
        <dbReference type="ChEBI" id="CHEBI:58462"/>
        <dbReference type="ChEBI" id="CHEBI:61032"/>
        <dbReference type="EC" id="4.1.2.50"/>
    </reaction>
</comment>
<feature type="non-terminal residue" evidence="7">
    <location>
        <position position="1"/>
    </location>
</feature>
<proteinExistence type="inferred from homology"/>
<evidence type="ECO:0000256" key="5">
    <source>
        <dbReference type="ARBA" id="ARBA00031449"/>
    </source>
</evidence>
<comment type="pathway">
    <text evidence="1">Purine metabolism; 7-cyano-7-deazaguanine biosynthesis.</text>
</comment>
<comment type="caution">
    <text evidence="7">The sequence shown here is derived from an EMBL/GenBank/DDBJ whole genome shotgun (WGS) entry which is preliminary data.</text>
</comment>
<evidence type="ECO:0000256" key="6">
    <source>
        <dbReference type="ARBA" id="ARBA00048807"/>
    </source>
</evidence>
<dbReference type="AlphaFoldDB" id="A0A972VWB9"/>
<evidence type="ECO:0000256" key="3">
    <source>
        <dbReference type="ARBA" id="ARBA00012982"/>
    </source>
</evidence>
<evidence type="ECO:0000256" key="4">
    <source>
        <dbReference type="ARBA" id="ARBA00018141"/>
    </source>
</evidence>
<dbReference type="EMBL" id="JABMOJ010000334">
    <property type="protein sequence ID" value="NQV65480.1"/>
    <property type="molecule type" value="Genomic_DNA"/>
</dbReference>
<dbReference type="EC" id="4.1.2.50" evidence="3"/>
<dbReference type="Gene3D" id="3.30.479.10">
    <property type="entry name" value="6-pyruvoyl tetrahydropterin synthase/QueD"/>
    <property type="match status" value="1"/>
</dbReference>
<dbReference type="Proteomes" id="UP000754644">
    <property type="component" value="Unassembled WGS sequence"/>
</dbReference>
<dbReference type="Pfam" id="PF01242">
    <property type="entry name" value="PTPS"/>
    <property type="match status" value="1"/>
</dbReference>
<protein>
    <recommendedName>
        <fullName evidence="4">6-carboxy-5,6,7,8-tetrahydropterin synthase</fullName>
        <ecNumber evidence="3">4.1.2.50</ecNumber>
    </recommendedName>
    <alternativeName>
        <fullName evidence="5">Queuosine biosynthesis protein QueD</fullName>
    </alternativeName>
</protein>
<dbReference type="GO" id="GO:0070497">
    <property type="term" value="F:6-carboxytetrahydropterin synthase activity"/>
    <property type="evidence" value="ECO:0007669"/>
    <property type="project" value="UniProtKB-EC"/>
</dbReference>
<evidence type="ECO:0000313" key="8">
    <source>
        <dbReference type="Proteomes" id="UP000754644"/>
    </source>
</evidence>
<gene>
    <name evidence="7" type="ORF">HQ497_08955</name>
</gene>
<comment type="similarity">
    <text evidence="2">Belongs to the PTPS family. QueD subfamily.</text>
</comment>
<evidence type="ECO:0000256" key="2">
    <source>
        <dbReference type="ARBA" id="ARBA00008900"/>
    </source>
</evidence>
<sequence>CKVTAPLGDDGLLFDYGILKKLLRALCDEIDEQVILPSNSPYLNLTQADGYTVAIFNGERIPFLPRDVTVLPIANTTVEEFSHYFLNKLRHDSLMQENPIVALSVKVSSSPGQYGIADWRQK</sequence>
<dbReference type="InterPro" id="IPR038418">
    <property type="entry name" value="6-PTP_synth/QueD_sf"/>
</dbReference>
<reference evidence="7" key="1">
    <citation type="submission" date="2020-05" db="EMBL/GenBank/DDBJ databases">
        <title>Sulfur intermediates as new biogeochemical hubs in an aquatic model microbial ecosystem.</title>
        <authorList>
            <person name="Vigneron A."/>
        </authorList>
    </citation>
    <scope>NUCLEOTIDE SEQUENCE</scope>
    <source>
        <strain evidence="7">Bin.250</strain>
    </source>
</reference>
<dbReference type="SUPFAM" id="SSF55620">
    <property type="entry name" value="Tetrahydrobiopterin biosynthesis enzymes-like"/>
    <property type="match status" value="1"/>
</dbReference>
<evidence type="ECO:0000256" key="1">
    <source>
        <dbReference type="ARBA" id="ARBA00005061"/>
    </source>
</evidence>
<evidence type="ECO:0000313" key="7">
    <source>
        <dbReference type="EMBL" id="NQV65480.1"/>
    </source>
</evidence>